<evidence type="ECO:0000256" key="6">
    <source>
        <dbReference type="ARBA" id="ARBA00022692"/>
    </source>
</evidence>
<dbReference type="Gene3D" id="1.10.357.140">
    <property type="entry name" value="UbiA prenyltransferase"/>
    <property type="match status" value="1"/>
</dbReference>
<dbReference type="EMBL" id="QZAA01000134">
    <property type="protein sequence ID" value="RQD75954.1"/>
    <property type="molecule type" value="Genomic_DNA"/>
</dbReference>
<evidence type="ECO:0000256" key="9">
    <source>
        <dbReference type="ARBA" id="ARBA00034524"/>
    </source>
</evidence>
<dbReference type="CDD" id="cd13959">
    <property type="entry name" value="PT_UbiA_COQ2"/>
    <property type="match status" value="1"/>
</dbReference>
<evidence type="ECO:0000256" key="7">
    <source>
        <dbReference type="ARBA" id="ARBA00022989"/>
    </source>
</evidence>
<organism evidence="11 12">
    <name type="scientific">Candidatus Syntrophonatronum acetioxidans</name>
    <dbReference type="NCBI Taxonomy" id="1795816"/>
    <lineage>
        <taxon>Bacteria</taxon>
        <taxon>Bacillati</taxon>
        <taxon>Bacillota</taxon>
        <taxon>Clostridia</taxon>
        <taxon>Eubacteriales</taxon>
        <taxon>Syntrophomonadaceae</taxon>
        <taxon>Candidatus Syntrophonatronum</taxon>
    </lineage>
</organism>
<protein>
    <recommendedName>
        <fullName evidence="9">4-hydroxybenzoate polyprenyltransferase</fullName>
        <ecNumber evidence="9">2.5.1.39</ecNumber>
    </recommendedName>
</protein>
<keyword evidence="6 10" id="KW-0812">Transmembrane</keyword>
<keyword evidence="8 10" id="KW-0472">Membrane</keyword>
<name>A0A424YEI0_9FIRM</name>
<evidence type="ECO:0000256" key="5">
    <source>
        <dbReference type="ARBA" id="ARBA00022679"/>
    </source>
</evidence>
<comment type="cofactor">
    <cofactor evidence="1">
        <name>Mg(2+)</name>
        <dbReference type="ChEBI" id="CHEBI:18420"/>
    </cofactor>
</comment>
<gene>
    <name evidence="11" type="ORF">D5R97_05310</name>
</gene>
<dbReference type="PANTHER" id="PTHR11048">
    <property type="entry name" value="PRENYLTRANSFERASES"/>
    <property type="match status" value="1"/>
</dbReference>
<evidence type="ECO:0000256" key="3">
    <source>
        <dbReference type="ARBA" id="ARBA00005985"/>
    </source>
</evidence>
<keyword evidence="7 10" id="KW-1133">Transmembrane helix</keyword>
<dbReference type="InterPro" id="IPR000537">
    <property type="entry name" value="UbiA_prenyltransferase"/>
</dbReference>
<feature type="transmembrane region" description="Helical" evidence="10">
    <location>
        <begin position="12"/>
        <end position="36"/>
    </location>
</feature>
<reference evidence="11 12" key="1">
    <citation type="submission" date="2018-08" db="EMBL/GenBank/DDBJ databases">
        <title>The metabolism and importance of syntrophic acetate oxidation coupled to methane or sulfide production in haloalkaline environments.</title>
        <authorList>
            <person name="Timmers P.H.A."/>
            <person name="Vavourakis C.D."/>
            <person name="Sorokin D.Y."/>
            <person name="Sinninghe Damste J.S."/>
            <person name="Muyzer G."/>
            <person name="Stams A.J.M."/>
            <person name="Plugge C.M."/>
        </authorList>
    </citation>
    <scope>NUCLEOTIDE SEQUENCE [LARGE SCALE GENOMIC DNA]</scope>
    <source>
        <strain evidence="11">MSAO_Bac1</strain>
    </source>
</reference>
<dbReference type="FunFam" id="1.10.357.140:FF:000008">
    <property type="entry name" value="4-hydroxybenzoate octaprenyltransferase"/>
    <property type="match status" value="1"/>
</dbReference>
<dbReference type="GO" id="GO:0008412">
    <property type="term" value="F:4-hydroxybenzoate polyprenyltransferase activity"/>
    <property type="evidence" value="ECO:0007669"/>
    <property type="project" value="UniProtKB-EC"/>
</dbReference>
<dbReference type="Gene3D" id="1.20.120.1780">
    <property type="entry name" value="UbiA prenyltransferase"/>
    <property type="match status" value="1"/>
</dbReference>
<dbReference type="NCBIfam" id="TIGR01475">
    <property type="entry name" value="ubiA_other"/>
    <property type="match status" value="1"/>
</dbReference>
<evidence type="ECO:0000313" key="12">
    <source>
        <dbReference type="Proteomes" id="UP000285138"/>
    </source>
</evidence>
<proteinExistence type="inferred from homology"/>
<dbReference type="EC" id="2.5.1.39" evidence="9"/>
<keyword evidence="4" id="KW-0997">Cell inner membrane</keyword>
<dbReference type="InterPro" id="IPR039653">
    <property type="entry name" value="Prenyltransferase"/>
</dbReference>
<sequence length="288" mass="32166">MVWNKFKIYGELVMFRHTIFALPFAFMGAFLAAGGWPPFSNLFWILVAMVGARNAANALNRLIDWKIDSKNPRTASRHLPQGKVKPAEILLLSLVGLGLLTVSAFQLNELCVRLLPLAVIILVGYSYTKRFTWACHLVLGLAVGLAPLGAWIAVTGELALAPFLLTLVVAFWVAGFDIIYATQDVEFDRREKIHAIPARFGIERALVIAKTFHLITVILLALLPLLLPLGYLYYLGVMVAAGLLLYEHRIVSPENLTWVKIASYHINELIGIAVLTFTLLDLFWVKIW</sequence>
<evidence type="ECO:0000256" key="8">
    <source>
        <dbReference type="ARBA" id="ARBA00023136"/>
    </source>
</evidence>
<feature type="transmembrane region" description="Helical" evidence="10">
    <location>
        <begin position="160"/>
        <end position="181"/>
    </location>
</feature>
<dbReference type="InterPro" id="IPR006371">
    <property type="entry name" value="Polyprenyltransferase_UbiA-li"/>
</dbReference>
<dbReference type="InterPro" id="IPR044878">
    <property type="entry name" value="UbiA_sf"/>
</dbReference>
<comment type="subcellular location">
    <subcellularLocation>
        <location evidence="2">Membrane</location>
        <topology evidence="2">Multi-pass membrane protein</topology>
    </subcellularLocation>
</comment>
<evidence type="ECO:0000256" key="2">
    <source>
        <dbReference type="ARBA" id="ARBA00004141"/>
    </source>
</evidence>
<feature type="transmembrane region" description="Helical" evidence="10">
    <location>
        <begin position="202"/>
        <end position="223"/>
    </location>
</feature>
<comment type="caution">
    <text evidence="11">The sequence shown here is derived from an EMBL/GenBank/DDBJ whole genome shotgun (WGS) entry which is preliminary data.</text>
</comment>
<feature type="transmembrane region" description="Helical" evidence="10">
    <location>
        <begin position="229"/>
        <end position="246"/>
    </location>
</feature>
<dbReference type="Proteomes" id="UP000285138">
    <property type="component" value="Unassembled WGS sequence"/>
</dbReference>
<evidence type="ECO:0000256" key="10">
    <source>
        <dbReference type="SAM" id="Phobius"/>
    </source>
</evidence>
<evidence type="ECO:0000313" key="11">
    <source>
        <dbReference type="EMBL" id="RQD75954.1"/>
    </source>
</evidence>
<feature type="transmembrane region" description="Helical" evidence="10">
    <location>
        <begin position="84"/>
        <end position="104"/>
    </location>
</feature>
<feature type="transmembrane region" description="Helical" evidence="10">
    <location>
        <begin position="134"/>
        <end position="154"/>
    </location>
</feature>
<evidence type="ECO:0000256" key="4">
    <source>
        <dbReference type="ARBA" id="ARBA00022519"/>
    </source>
</evidence>
<dbReference type="Pfam" id="PF01040">
    <property type="entry name" value="UbiA"/>
    <property type="match status" value="1"/>
</dbReference>
<evidence type="ECO:0000256" key="1">
    <source>
        <dbReference type="ARBA" id="ARBA00001946"/>
    </source>
</evidence>
<feature type="transmembrane region" description="Helical" evidence="10">
    <location>
        <begin position="266"/>
        <end position="285"/>
    </location>
</feature>
<dbReference type="PANTHER" id="PTHR11048:SF28">
    <property type="entry name" value="4-HYDROXYBENZOATE POLYPRENYLTRANSFERASE, MITOCHONDRIAL"/>
    <property type="match status" value="1"/>
</dbReference>
<dbReference type="GO" id="GO:0005886">
    <property type="term" value="C:plasma membrane"/>
    <property type="evidence" value="ECO:0007669"/>
    <property type="project" value="TreeGrafter"/>
</dbReference>
<dbReference type="FunFam" id="1.20.120.1780:FF:000001">
    <property type="entry name" value="4-hydroxybenzoate octaprenyltransferase"/>
    <property type="match status" value="1"/>
</dbReference>
<comment type="similarity">
    <text evidence="3">Belongs to the UbiA prenyltransferase family.</text>
</comment>
<keyword evidence="4" id="KW-1003">Cell membrane</keyword>
<dbReference type="GO" id="GO:0006744">
    <property type="term" value="P:ubiquinone biosynthetic process"/>
    <property type="evidence" value="ECO:0007669"/>
    <property type="project" value="TreeGrafter"/>
</dbReference>
<keyword evidence="5 11" id="KW-0808">Transferase</keyword>
<dbReference type="AlphaFoldDB" id="A0A424YEI0"/>
<accession>A0A424YEI0</accession>